<evidence type="ECO:0000313" key="1">
    <source>
        <dbReference type="EMBL" id="KAG5549922.1"/>
    </source>
</evidence>
<protein>
    <submittedName>
        <fullName evidence="1">Uncharacterized protein</fullName>
    </submittedName>
</protein>
<name>A0AAV6KBQ2_9ERIC</name>
<organism evidence="1 2">
    <name type="scientific">Rhododendron griersonianum</name>
    <dbReference type="NCBI Taxonomy" id="479676"/>
    <lineage>
        <taxon>Eukaryota</taxon>
        <taxon>Viridiplantae</taxon>
        <taxon>Streptophyta</taxon>
        <taxon>Embryophyta</taxon>
        <taxon>Tracheophyta</taxon>
        <taxon>Spermatophyta</taxon>
        <taxon>Magnoliopsida</taxon>
        <taxon>eudicotyledons</taxon>
        <taxon>Gunneridae</taxon>
        <taxon>Pentapetalae</taxon>
        <taxon>asterids</taxon>
        <taxon>Ericales</taxon>
        <taxon>Ericaceae</taxon>
        <taxon>Ericoideae</taxon>
        <taxon>Rhodoreae</taxon>
        <taxon>Rhododendron</taxon>
    </lineage>
</organism>
<evidence type="ECO:0000313" key="2">
    <source>
        <dbReference type="Proteomes" id="UP000823749"/>
    </source>
</evidence>
<sequence>MVQISELDHTFEGMSVQEILIAPTLEQGSTNHIAGRIVREHSYSSSSSSSSSSSPRFLIGVVEDNAATVTTLTRPLRS</sequence>
<dbReference type="EMBL" id="JACTNZ010000005">
    <property type="protein sequence ID" value="KAG5549922.1"/>
    <property type="molecule type" value="Genomic_DNA"/>
</dbReference>
<keyword evidence="2" id="KW-1185">Reference proteome</keyword>
<dbReference type="AlphaFoldDB" id="A0AAV6KBQ2"/>
<comment type="caution">
    <text evidence="1">The sequence shown here is derived from an EMBL/GenBank/DDBJ whole genome shotgun (WGS) entry which is preliminary data.</text>
</comment>
<dbReference type="Proteomes" id="UP000823749">
    <property type="component" value="Chromosome 5"/>
</dbReference>
<proteinExistence type="predicted"/>
<accession>A0AAV6KBQ2</accession>
<gene>
    <name evidence="1" type="ORF">RHGRI_015032</name>
</gene>
<reference evidence="1" key="1">
    <citation type="submission" date="2020-08" db="EMBL/GenBank/DDBJ databases">
        <title>Plant Genome Project.</title>
        <authorList>
            <person name="Zhang R.-G."/>
        </authorList>
    </citation>
    <scope>NUCLEOTIDE SEQUENCE</scope>
    <source>
        <strain evidence="1">WSP0</strain>
        <tissue evidence="1">Leaf</tissue>
    </source>
</reference>